<sequence length="234" mass="25330">MSIELSQLISAFLLGLLGGAHCLGMCGGIMAAISLHLPEQKKLPVLLSYNTGRITSYTLAGMLVGSLGWSIQQLGPAANQGLRWLAGILLILMACYIANWWKALTWLEKAGQHLWRYIQPLTKPFLPATNSKQGFCLGILWGWLPCGLIYSALTWSAASGNTLDGGLLMLGFGLGTLPTVLATGFFADTLKQFVAHHLTRTVAAIIMIGFGIWTIPGPHQALLMPNHENHAHHH</sequence>
<dbReference type="InterPro" id="IPR036259">
    <property type="entry name" value="MFS_trans_sf"/>
</dbReference>
<name>A0A853I035_9GAMM</name>
<feature type="transmembrane region" description="Helical" evidence="1">
    <location>
        <begin position="198"/>
        <end position="215"/>
    </location>
</feature>
<keyword evidence="4" id="KW-1185">Reference proteome</keyword>
<feature type="transmembrane region" description="Helical" evidence="1">
    <location>
        <begin position="12"/>
        <end position="33"/>
    </location>
</feature>
<reference evidence="3 4" key="1">
    <citation type="submission" date="2020-07" db="EMBL/GenBank/DDBJ databases">
        <title>Endozoicomonas sp. nov., isolated from sediment.</title>
        <authorList>
            <person name="Gu T."/>
        </authorList>
    </citation>
    <scope>NUCLEOTIDE SEQUENCE [LARGE SCALE GENOMIC DNA]</scope>
    <source>
        <strain evidence="3 4">SM1973</strain>
    </source>
</reference>
<proteinExistence type="predicted"/>
<feature type="transmembrane region" description="Helical" evidence="1">
    <location>
        <begin position="134"/>
        <end position="153"/>
    </location>
</feature>
<dbReference type="PANTHER" id="PTHR42208">
    <property type="entry name" value="HEAVY METAL TRANSPORTER-RELATED"/>
    <property type="match status" value="1"/>
</dbReference>
<protein>
    <submittedName>
        <fullName evidence="3">Sulfite exporter TauE/SafE family protein</fullName>
    </submittedName>
</protein>
<dbReference type="Pfam" id="PF13386">
    <property type="entry name" value="DsbD_2"/>
    <property type="match status" value="1"/>
</dbReference>
<feature type="transmembrane region" description="Helical" evidence="1">
    <location>
        <begin position="165"/>
        <end position="186"/>
    </location>
</feature>
<keyword evidence="1" id="KW-1133">Transmembrane helix</keyword>
<evidence type="ECO:0000259" key="2">
    <source>
        <dbReference type="Pfam" id="PF13386"/>
    </source>
</evidence>
<evidence type="ECO:0000313" key="4">
    <source>
        <dbReference type="Proteomes" id="UP000569732"/>
    </source>
</evidence>
<keyword evidence="1" id="KW-0472">Membrane</keyword>
<evidence type="ECO:0000256" key="1">
    <source>
        <dbReference type="SAM" id="Phobius"/>
    </source>
</evidence>
<comment type="caution">
    <text evidence="3">The sequence shown here is derived from an EMBL/GenBank/DDBJ whole genome shotgun (WGS) entry which is preliminary data.</text>
</comment>
<feature type="transmembrane region" description="Helical" evidence="1">
    <location>
        <begin position="84"/>
        <end position="101"/>
    </location>
</feature>
<feature type="domain" description="Urease accessory protein UreH-like transmembrane" evidence="2">
    <location>
        <begin position="11"/>
        <end position="213"/>
    </location>
</feature>
<keyword evidence="1" id="KW-0812">Transmembrane</keyword>
<dbReference type="SUPFAM" id="SSF103473">
    <property type="entry name" value="MFS general substrate transporter"/>
    <property type="match status" value="1"/>
</dbReference>
<accession>A0A853I035</accession>
<feature type="transmembrane region" description="Helical" evidence="1">
    <location>
        <begin position="54"/>
        <end position="72"/>
    </location>
</feature>
<evidence type="ECO:0000313" key="3">
    <source>
        <dbReference type="EMBL" id="NYZ64732.1"/>
    </source>
</evidence>
<dbReference type="EMBL" id="JACCKB010000002">
    <property type="protein sequence ID" value="NYZ64732.1"/>
    <property type="molecule type" value="Genomic_DNA"/>
</dbReference>
<dbReference type="RefSeq" id="WP_180566768.1">
    <property type="nucleotide sequence ID" value="NZ_JACCKB010000002.1"/>
</dbReference>
<dbReference type="Proteomes" id="UP000569732">
    <property type="component" value="Unassembled WGS sequence"/>
</dbReference>
<dbReference type="InterPro" id="IPR039447">
    <property type="entry name" value="UreH-like_TM_dom"/>
</dbReference>
<dbReference type="AlphaFoldDB" id="A0A853I035"/>
<dbReference type="PANTHER" id="PTHR42208:SF1">
    <property type="entry name" value="HEAVY METAL TRANSPORTER"/>
    <property type="match status" value="1"/>
</dbReference>
<gene>
    <name evidence="3" type="ORF">H0A36_01855</name>
</gene>
<organism evidence="3 4">
    <name type="scientific">Spartinivicinus marinus</name>
    <dbReference type="NCBI Taxonomy" id="2994442"/>
    <lineage>
        <taxon>Bacteria</taxon>
        <taxon>Pseudomonadati</taxon>
        <taxon>Pseudomonadota</taxon>
        <taxon>Gammaproteobacteria</taxon>
        <taxon>Oceanospirillales</taxon>
        <taxon>Zooshikellaceae</taxon>
        <taxon>Spartinivicinus</taxon>
    </lineage>
</organism>